<dbReference type="OrthoDB" id="2889472at2"/>
<feature type="transmembrane region" description="Helical" evidence="1">
    <location>
        <begin position="54"/>
        <end position="79"/>
    </location>
</feature>
<gene>
    <name evidence="2" type="ORF">Z968_12365</name>
</gene>
<evidence type="ECO:0000313" key="2">
    <source>
        <dbReference type="EMBL" id="KGM93971.1"/>
    </source>
</evidence>
<organism evidence="2 3">
    <name type="scientific">Clostridium novyi A str. 4552</name>
    <dbReference type="NCBI Taxonomy" id="1444289"/>
    <lineage>
        <taxon>Bacteria</taxon>
        <taxon>Bacillati</taxon>
        <taxon>Bacillota</taxon>
        <taxon>Clostridia</taxon>
        <taxon>Eubacteriales</taxon>
        <taxon>Clostridiaceae</taxon>
        <taxon>Clostridium</taxon>
    </lineage>
</organism>
<dbReference type="AlphaFoldDB" id="A0A0A0I0T5"/>
<dbReference type="Proteomes" id="UP000030012">
    <property type="component" value="Unassembled WGS sequence"/>
</dbReference>
<proteinExistence type="predicted"/>
<name>A0A0A0I0T5_CLONO</name>
<sequence>MISIGCILISILVWLPSFNILFKFNPVKPTWTFTFILGPIGFITSLIGVSKYKWLWGILLAILNAIMFFSFFILMYIGYNY</sequence>
<accession>A0A0A0I0T5</accession>
<keyword evidence="1" id="KW-0472">Membrane</keyword>
<keyword evidence="1" id="KW-0812">Transmembrane</keyword>
<evidence type="ECO:0000313" key="3">
    <source>
        <dbReference type="Proteomes" id="UP000030012"/>
    </source>
</evidence>
<dbReference type="EMBL" id="JENJ01000090">
    <property type="protein sequence ID" value="KGM93971.1"/>
    <property type="molecule type" value="Genomic_DNA"/>
</dbReference>
<comment type="caution">
    <text evidence="2">The sequence shown here is derived from an EMBL/GenBank/DDBJ whole genome shotgun (WGS) entry which is preliminary data.</text>
</comment>
<feature type="transmembrane region" description="Helical" evidence="1">
    <location>
        <begin position="29"/>
        <end position="47"/>
    </location>
</feature>
<protein>
    <submittedName>
        <fullName evidence="2">Uncharacterized protein</fullName>
    </submittedName>
</protein>
<evidence type="ECO:0000256" key="1">
    <source>
        <dbReference type="SAM" id="Phobius"/>
    </source>
</evidence>
<keyword evidence="1" id="KW-1133">Transmembrane helix</keyword>
<reference evidence="2 3" key="1">
    <citation type="submission" date="2014-01" db="EMBL/GenBank/DDBJ databases">
        <title>Plasmidome dynamics in the species complex Clostridium novyi sensu lato converts strains of independent lineages into distinctly different pathogens.</title>
        <authorList>
            <person name="Skarin H."/>
            <person name="Segerman B."/>
        </authorList>
    </citation>
    <scope>NUCLEOTIDE SEQUENCE [LARGE SCALE GENOMIC DNA]</scope>
    <source>
        <strain evidence="2 3">4552</strain>
    </source>
</reference>